<sequence length="180" mass="21211">MININFFEKKQVNILPYIVAGVFFILFLAMGIYFFFTHSYYSESIQDDKEWVQANASDVALSRRTEQIDERTMQAGEVQETLLTSQYPMSYVAKDLTALIQKEEERVQTYQLSETDQVVLVLEKTNVEEASSIIDRFNQVEYIDNVQLLRLENQQNDNNQYLFEVTLDINRERLHEVTKK</sequence>
<keyword evidence="3" id="KW-1185">Reference proteome</keyword>
<organism evidence="2 3">
    <name type="scientific">Alkalibacterium gilvum</name>
    <dbReference type="NCBI Taxonomy" id="1130080"/>
    <lineage>
        <taxon>Bacteria</taxon>
        <taxon>Bacillati</taxon>
        <taxon>Bacillota</taxon>
        <taxon>Bacilli</taxon>
        <taxon>Lactobacillales</taxon>
        <taxon>Carnobacteriaceae</taxon>
        <taxon>Alkalibacterium</taxon>
    </lineage>
</organism>
<keyword evidence="1" id="KW-0812">Transmembrane</keyword>
<gene>
    <name evidence="2" type="ORF">SAMN04488113_10329</name>
</gene>
<evidence type="ECO:0000313" key="2">
    <source>
        <dbReference type="EMBL" id="SEI55539.1"/>
    </source>
</evidence>
<name>A0A1H6RIA4_9LACT</name>
<accession>A0A1H6RIA4</accession>
<protein>
    <recommendedName>
        <fullName evidence="4">Type IV pilus assembly protein PilN</fullName>
    </recommendedName>
</protein>
<dbReference type="RefSeq" id="WP_091632621.1">
    <property type="nucleotide sequence ID" value="NZ_FNYW01000003.1"/>
</dbReference>
<dbReference type="EMBL" id="FNYW01000003">
    <property type="protein sequence ID" value="SEI55539.1"/>
    <property type="molecule type" value="Genomic_DNA"/>
</dbReference>
<proteinExistence type="predicted"/>
<evidence type="ECO:0000256" key="1">
    <source>
        <dbReference type="SAM" id="Phobius"/>
    </source>
</evidence>
<evidence type="ECO:0008006" key="4">
    <source>
        <dbReference type="Google" id="ProtNLM"/>
    </source>
</evidence>
<dbReference type="Proteomes" id="UP000198564">
    <property type="component" value="Unassembled WGS sequence"/>
</dbReference>
<keyword evidence="1" id="KW-1133">Transmembrane helix</keyword>
<evidence type="ECO:0000313" key="3">
    <source>
        <dbReference type="Proteomes" id="UP000198564"/>
    </source>
</evidence>
<dbReference type="AlphaFoldDB" id="A0A1H6RIA4"/>
<keyword evidence="1" id="KW-0472">Membrane</keyword>
<reference evidence="3" key="1">
    <citation type="submission" date="2016-10" db="EMBL/GenBank/DDBJ databases">
        <authorList>
            <person name="Varghese N."/>
            <person name="Submissions S."/>
        </authorList>
    </citation>
    <scope>NUCLEOTIDE SEQUENCE [LARGE SCALE GENOMIC DNA]</scope>
    <source>
        <strain evidence="3">DSM 25751</strain>
    </source>
</reference>
<dbReference type="OrthoDB" id="2968637at2"/>
<feature type="transmembrane region" description="Helical" evidence="1">
    <location>
        <begin position="12"/>
        <end position="36"/>
    </location>
</feature>
<dbReference type="STRING" id="1130080.SAMN04488113_10329"/>